<proteinExistence type="predicted"/>
<evidence type="ECO:0000313" key="2">
    <source>
        <dbReference type="Proteomes" id="UP001153678"/>
    </source>
</evidence>
<accession>A0A9W4WPP6</accession>
<evidence type="ECO:0000313" key="1">
    <source>
        <dbReference type="EMBL" id="CAI2169631.1"/>
    </source>
</evidence>
<protein>
    <submittedName>
        <fullName evidence="1">5051_t:CDS:1</fullName>
    </submittedName>
</protein>
<keyword evidence="2" id="KW-1185">Reference proteome</keyword>
<dbReference type="Proteomes" id="UP001153678">
    <property type="component" value="Unassembled WGS sequence"/>
</dbReference>
<gene>
    <name evidence="1" type="ORF">FWILDA_LOCUS4175</name>
</gene>
<reference evidence="1" key="1">
    <citation type="submission" date="2022-08" db="EMBL/GenBank/DDBJ databases">
        <authorList>
            <person name="Kallberg Y."/>
            <person name="Tangrot J."/>
            <person name="Rosling A."/>
        </authorList>
    </citation>
    <scope>NUCLEOTIDE SEQUENCE</scope>
    <source>
        <strain evidence="1">Wild A</strain>
    </source>
</reference>
<sequence>MEYFDGGALRNYLMDNFAWDDKYNLAFQLASAVKEFNIDFVINGNTGTITAQRRIQIKNCNIGTAFGSKDMWVQRKVTGVLLNMTIPDENRQLLVNADAIPALDSLLTLPYTYVQYYCTIVLNNIAFNACLIKNTFSTNFDWFNGFYFTESAKSAVISLRNLASDGQIKLFYINCFHIFQFMLLVYEEIRCHAINTLRNLAGSSERNKREIVILASAKIGVKFAIKYTKRND</sequence>
<organism evidence="1 2">
    <name type="scientific">Funneliformis geosporum</name>
    <dbReference type="NCBI Taxonomy" id="1117311"/>
    <lineage>
        <taxon>Eukaryota</taxon>
        <taxon>Fungi</taxon>
        <taxon>Fungi incertae sedis</taxon>
        <taxon>Mucoromycota</taxon>
        <taxon>Glomeromycotina</taxon>
        <taxon>Glomeromycetes</taxon>
        <taxon>Glomerales</taxon>
        <taxon>Glomeraceae</taxon>
        <taxon>Funneliformis</taxon>
    </lineage>
</organism>
<comment type="caution">
    <text evidence="1">The sequence shown here is derived from an EMBL/GenBank/DDBJ whole genome shotgun (WGS) entry which is preliminary data.</text>
</comment>
<name>A0A9W4WPP6_9GLOM</name>
<dbReference type="OrthoDB" id="7537227at2759"/>
<dbReference type="SUPFAM" id="SSF48371">
    <property type="entry name" value="ARM repeat"/>
    <property type="match status" value="1"/>
</dbReference>
<dbReference type="InterPro" id="IPR011989">
    <property type="entry name" value="ARM-like"/>
</dbReference>
<dbReference type="AlphaFoldDB" id="A0A9W4WPP6"/>
<dbReference type="InterPro" id="IPR016024">
    <property type="entry name" value="ARM-type_fold"/>
</dbReference>
<dbReference type="Gene3D" id="1.25.10.10">
    <property type="entry name" value="Leucine-rich Repeat Variant"/>
    <property type="match status" value="1"/>
</dbReference>
<dbReference type="EMBL" id="CAMKVN010000604">
    <property type="protein sequence ID" value="CAI2169631.1"/>
    <property type="molecule type" value="Genomic_DNA"/>
</dbReference>